<protein>
    <submittedName>
        <fullName evidence="1">DUF3800 domain-containing protein</fullName>
    </submittedName>
</protein>
<reference evidence="1 2" key="1">
    <citation type="submission" date="2018-07" db="EMBL/GenBank/DDBJ databases">
        <title>Complete genome sequence of Psychrobacillus sp. PB01, isolated from iceberg, and comparative genome analysis of Psychrobacillus strains.</title>
        <authorList>
            <person name="Lee P.C."/>
        </authorList>
    </citation>
    <scope>NUCLEOTIDE SEQUENCE [LARGE SCALE GENOMIC DNA]</scope>
    <source>
        <strain evidence="1 2">PB01</strain>
        <plasmid evidence="2">ppb01</plasmid>
    </source>
</reference>
<gene>
    <name evidence="1" type="ORF">PB01_20840</name>
</gene>
<keyword evidence="2" id="KW-1185">Reference proteome</keyword>
<sequence length="267" mass="30576">MFIDETGSVDDQGTFGMTGVIFEYKYSVSDDERSSELKKRLDLYKLSCFNDKNLTIHLNDISRGKKEFEGFTADERALFIKSMPEVLGSLEFQIISVTIDKGKLNSYFSPSKNPYIIAFTHILEAFYLFIEKVDAESARIVIEARDDKKNLTVQKAFFDVYSNGTIHVDCEKYKDKIAGFIVAEKGTGKYQYGLEIADMVCNPIHRVRQGKIELAPKCFRYPRDNKIFSVIKSKIFSPSSDPTDIRNWGFKMVPVLKKKKVWSDTPS</sequence>
<evidence type="ECO:0000313" key="1">
    <source>
        <dbReference type="EMBL" id="QFG01303.1"/>
    </source>
</evidence>
<dbReference type="AlphaFoldDB" id="A0A5J6SUV9"/>
<dbReference type="EMBL" id="CP031224">
    <property type="protein sequence ID" value="QFG01303.1"/>
    <property type="molecule type" value="Genomic_DNA"/>
</dbReference>
<name>A0A5J6SUV9_9BACI</name>
<geneLocation type="plasmid" evidence="2">
    <name>ppb01</name>
</geneLocation>
<evidence type="ECO:0000313" key="2">
    <source>
        <dbReference type="Proteomes" id="UP000325517"/>
    </source>
</evidence>
<dbReference type="Pfam" id="PF12686">
    <property type="entry name" value="DUF3800"/>
    <property type="match status" value="1"/>
</dbReference>
<dbReference type="Proteomes" id="UP000325517">
    <property type="component" value="Plasmid pPB01"/>
</dbReference>
<dbReference type="OrthoDB" id="2350294at2"/>
<keyword evidence="1" id="KW-0614">Plasmid</keyword>
<accession>A0A5J6SUV9</accession>
<organism evidence="1 2">
    <name type="scientific">Psychrobacillus glaciei</name>
    <dbReference type="NCBI Taxonomy" id="2283160"/>
    <lineage>
        <taxon>Bacteria</taxon>
        <taxon>Bacillati</taxon>
        <taxon>Bacillota</taxon>
        <taxon>Bacilli</taxon>
        <taxon>Bacillales</taxon>
        <taxon>Bacillaceae</taxon>
        <taxon>Psychrobacillus</taxon>
    </lineage>
</organism>
<dbReference type="InterPro" id="IPR024524">
    <property type="entry name" value="DUF3800"/>
</dbReference>
<proteinExistence type="predicted"/>
<dbReference type="KEGG" id="psyo:PB01_20840"/>